<feature type="domain" description="PTS EIIB type-2" evidence="6">
    <location>
        <begin position="394"/>
        <end position="482"/>
    </location>
</feature>
<feature type="domain" description="PTS EIIA type-2" evidence="5">
    <location>
        <begin position="497"/>
        <end position="639"/>
    </location>
</feature>
<dbReference type="Gene3D" id="1.10.10.10">
    <property type="entry name" value="Winged helix-like DNA-binding domain superfamily/Winged helix DNA-binding domain"/>
    <property type="match status" value="2"/>
</dbReference>
<dbReference type="InterPro" id="IPR016152">
    <property type="entry name" value="PTrfase/Anion_transptr"/>
</dbReference>
<dbReference type="Gene3D" id="1.10.1790.10">
    <property type="entry name" value="PRD domain"/>
    <property type="match status" value="1"/>
</dbReference>
<dbReference type="InterPro" id="IPR036095">
    <property type="entry name" value="PTS_EIIB-like_sf"/>
</dbReference>
<keyword evidence="4" id="KW-0804">Transcription</keyword>
<keyword evidence="2" id="KW-0677">Repeat</keyword>
<dbReference type="PROSITE" id="PS51372">
    <property type="entry name" value="PRD_2"/>
    <property type="match status" value="2"/>
</dbReference>
<feature type="domain" description="PRD" evidence="7">
    <location>
        <begin position="169"/>
        <end position="275"/>
    </location>
</feature>
<evidence type="ECO:0000313" key="8">
    <source>
        <dbReference type="EMBL" id="MDQ0203943.1"/>
    </source>
</evidence>
<dbReference type="Pfam" id="PF00359">
    <property type="entry name" value="PTS_EIIA_2"/>
    <property type="match status" value="1"/>
</dbReference>
<reference evidence="8 9" key="1">
    <citation type="submission" date="2023-07" db="EMBL/GenBank/DDBJ databases">
        <title>Genomic Encyclopedia of Type Strains, Phase IV (KMG-IV): sequencing the most valuable type-strain genomes for metagenomic binning, comparative biology and taxonomic classification.</title>
        <authorList>
            <person name="Goeker M."/>
        </authorList>
    </citation>
    <scope>NUCLEOTIDE SEQUENCE [LARGE SCALE GENOMIC DNA]</scope>
    <source>
        <strain evidence="8 9">DSM 16980</strain>
    </source>
</reference>
<keyword evidence="9" id="KW-1185">Reference proteome</keyword>
<dbReference type="Pfam" id="PF08279">
    <property type="entry name" value="HTH_11"/>
    <property type="match status" value="2"/>
</dbReference>
<dbReference type="PROSITE" id="PS51094">
    <property type="entry name" value="PTS_EIIA_TYPE_2"/>
    <property type="match status" value="1"/>
</dbReference>
<sequence length="644" mass="74382">MKWFDTENRSIKIIKLLEYKSEFAIVDLSRRLGVSTKTVQNDIRDINAELKGSALIDLNRSVAKLYITDFPQYQKQRSRIERRNSNFDSPQMRMAFIVDMLMNTDSPYLIDELAYAMNISRSTLIKDMNTLKGILQNYNLTIQGQSNIGISLLGEELNLRFFVLDNNYNIICTEPELPIDIMDMIKKELSSLKLDKIVIEHFFRYLTLSVNRSRQGHALISLDVKYQELANHYYYKFLQNSFDKLESMLGIVLSVNERLFLTIPLISMRTPYDISSLESNITVSDDVLKITEEIIAAIKEKMDITLDEKNSDVLDEFVYHNYFLTNRLRYGLTMHNQGNDDIKQKYTVAYHMALIAKKVIEKRMHLRIPEDEVGFLTAYFQIFLTEQESSSNAYKVALICGTGRARAKLIMSQLQKIFERGTVIDIFIYNEQLSESDLEGYDLLISTVKTDMNRQIPVIFINEVVDEDYLKNSIDRIRYAHQLQIPLLHGVRSIVFNLLTEKRVMVLGSDLNYSECVHTMIAGLMDEGQLEKEFWGRIQQREAKSSMVLDHCVAFPHARYDSGGDIVISLGIIPDGLNDELYPELKVIFLVAVPADPNDDAILVKIYDEIISMASSQKVVEDMSKLTNYNDILMYFIKDCDLFN</sequence>
<dbReference type="PROSITE" id="PS51099">
    <property type="entry name" value="PTS_EIIB_TYPE_2"/>
    <property type="match status" value="1"/>
</dbReference>
<dbReference type="InterPro" id="IPR036634">
    <property type="entry name" value="PRD_sf"/>
</dbReference>
<evidence type="ECO:0000259" key="5">
    <source>
        <dbReference type="PROSITE" id="PS51094"/>
    </source>
</evidence>
<dbReference type="InterPro" id="IPR002178">
    <property type="entry name" value="PTS_EIIA_type-2_dom"/>
</dbReference>
<evidence type="ECO:0000256" key="1">
    <source>
        <dbReference type="ARBA" id="ARBA00022679"/>
    </source>
</evidence>
<dbReference type="SUPFAM" id="SSF55804">
    <property type="entry name" value="Phoshotransferase/anion transport protein"/>
    <property type="match status" value="1"/>
</dbReference>
<accession>A0ABT9Y7X8</accession>
<evidence type="ECO:0000256" key="4">
    <source>
        <dbReference type="ARBA" id="ARBA00023163"/>
    </source>
</evidence>
<gene>
    <name evidence="8" type="ORF">J2S01_001663</name>
</gene>
<dbReference type="InterPro" id="IPR050661">
    <property type="entry name" value="BglG_antiterminators"/>
</dbReference>
<dbReference type="CDD" id="cd05568">
    <property type="entry name" value="PTS_IIB_bgl_like"/>
    <property type="match status" value="1"/>
</dbReference>
<evidence type="ECO:0000256" key="2">
    <source>
        <dbReference type="ARBA" id="ARBA00022737"/>
    </source>
</evidence>
<organism evidence="8 9">
    <name type="scientific">Pectinatus haikarae</name>
    <dbReference type="NCBI Taxonomy" id="349096"/>
    <lineage>
        <taxon>Bacteria</taxon>
        <taxon>Bacillati</taxon>
        <taxon>Bacillota</taxon>
        <taxon>Negativicutes</taxon>
        <taxon>Selenomonadales</taxon>
        <taxon>Selenomonadaceae</taxon>
        <taxon>Pectinatus</taxon>
    </lineage>
</organism>
<dbReference type="Gene3D" id="3.40.50.2300">
    <property type="match status" value="1"/>
</dbReference>
<evidence type="ECO:0000256" key="3">
    <source>
        <dbReference type="ARBA" id="ARBA00023015"/>
    </source>
</evidence>
<feature type="domain" description="PRD" evidence="7">
    <location>
        <begin position="282"/>
        <end position="390"/>
    </location>
</feature>
<proteinExistence type="predicted"/>
<keyword evidence="3" id="KW-0805">Transcription regulation</keyword>
<dbReference type="Pfam" id="PF00874">
    <property type="entry name" value="PRD"/>
    <property type="match status" value="1"/>
</dbReference>
<dbReference type="RefSeq" id="WP_196604221.1">
    <property type="nucleotide sequence ID" value="NZ_CP116940.1"/>
</dbReference>
<evidence type="ECO:0000259" key="6">
    <source>
        <dbReference type="PROSITE" id="PS51099"/>
    </source>
</evidence>
<dbReference type="InterPro" id="IPR013011">
    <property type="entry name" value="PTS_EIIB_2"/>
</dbReference>
<dbReference type="InterPro" id="IPR011608">
    <property type="entry name" value="PRD"/>
</dbReference>
<dbReference type="PANTHER" id="PTHR30185:SF18">
    <property type="entry name" value="TRANSCRIPTIONAL REGULATOR MTLR"/>
    <property type="match status" value="1"/>
</dbReference>
<protein>
    <submittedName>
        <fullName evidence="8">Lichenan operon transcriptional antiterminator</fullName>
    </submittedName>
</protein>
<dbReference type="InterPro" id="IPR013196">
    <property type="entry name" value="HTH_11"/>
</dbReference>
<dbReference type="SUPFAM" id="SSF63520">
    <property type="entry name" value="PTS-regulatory domain, PRD"/>
    <property type="match status" value="2"/>
</dbReference>
<dbReference type="PANTHER" id="PTHR30185">
    <property type="entry name" value="CRYPTIC BETA-GLUCOSIDE BGL OPERON ANTITERMINATOR"/>
    <property type="match status" value="1"/>
</dbReference>
<dbReference type="SUPFAM" id="SSF52794">
    <property type="entry name" value="PTS system IIB component-like"/>
    <property type="match status" value="1"/>
</dbReference>
<evidence type="ECO:0000313" key="9">
    <source>
        <dbReference type="Proteomes" id="UP001239167"/>
    </source>
</evidence>
<keyword evidence="1" id="KW-0808">Transferase</keyword>
<name>A0ABT9Y7X8_9FIRM</name>
<comment type="caution">
    <text evidence="8">The sequence shown here is derived from an EMBL/GenBank/DDBJ whole genome shotgun (WGS) entry which is preliminary data.</text>
</comment>
<dbReference type="EMBL" id="JAUSUE010000011">
    <property type="protein sequence ID" value="MDQ0203943.1"/>
    <property type="molecule type" value="Genomic_DNA"/>
</dbReference>
<evidence type="ECO:0000259" key="7">
    <source>
        <dbReference type="PROSITE" id="PS51372"/>
    </source>
</evidence>
<dbReference type="Proteomes" id="UP001239167">
    <property type="component" value="Unassembled WGS sequence"/>
</dbReference>
<dbReference type="Gene3D" id="3.40.930.10">
    <property type="entry name" value="Mannitol-specific EII, Chain A"/>
    <property type="match status" value="1"/>
</dbReference>
<dbReference type="InterPro" id="IPR036388">
    <property type="entry name" value="WH-like_DNA-bd_sf"/>
</dbReference>